<keyword evidence="1" id="KW-1133">Transmembrane helix</keyword>
<feature type="transmembrane region" description="Helical" evidence="1">
    <location>
        <begin position="46"/>
        <end position="70"/>
    </location>
</feature>
<dbReference type="RefSeq" id="WP_367879469.1">
    <property type="nucleotide sequence ID" value="NZ_JBFNXX010000021.1"/>
</dbReference>
<name>A0ABV3RS37_9RHOB</name>
<evidence type="ECO:0000256" key="1">
    <source>
        <dbReference type="SAM" id="Phobius"/>
    </source>
</evidence>
<comment type="caution">
    <text evidence="2">The sequence shown here is derived from an EMBL/GenBank/DDBJ whole genome shotgun (WGS) entry which is preliminary data.</text>
</comment>
<dbReference type="InterPro" id="IPR018678">
    <property type="entry name" value="DUF2160_TM"/>
</dbReference>
<proteinExistence type="predicted"/>
<evidence type="ECO:0000313" key="3">
    <source>
        <dbReference type="Proteomes" id="UP001556098"/>
    </source>
</evidence>
<keyword evidence="3" id="KW-1185">Reference proteome</keyword>
<protein>
    <submittedName>
        <fullName evidence="2">DUF2160 domain-containing protein</fullName>
    </submittedName>
</protein>
<dbReference type="Pfam" id="PF09928">
    <property type="entry name" value="DUF2160"/>
    <property type="match status" value="1"/>
</dbReference>
<dbReference type="EMBL" id="JBFNXX010000021">
    <property type="protein sequence ID" value="MEW9921769.1"/>
    <property type="molecule type" value="Genomic_DNA"/>
</dbReference>
<organism evidence="2 3">
    <name type="scientific">Sulfitobacter sediminis</name>
    <dbReference type="NCBI Taxonomy" id="3234186"/>
    <lineage>
        <taxon>Bacteria</taxon>
        <taxon>Pseudomonadati</taxon>
        <taxon>Pseudomonadota</taxon>
        <taxon>Alphaproteobacteria</taxon>
        <taxon>Rhodobacterales</taxon>
        <taxon>Roseobacteraceae</taxon>
        <taxon>Sulfitobacter</taxon>
    </lineage>
</organism>
<keyword evidence="1" id="KW-0472">Membrane</keyword>
<dbReference type="Proteomes" id="UP001556098">
    <property type="component" value="Unassembled WGS sequence"/>
</dbReference>
<reference evidence="2 3" key="1">
    <citation type="submission" date="2024-07" db="EMBL/GenBank/DDBJ databases">
        <title>Marimonas sp.nov., isolated from tidal-flat sediment.</title>
        <authorList>
            <person name="Jayan J.N."/>
            <person name="Lee S.S."/>
        </authorList>
    </citation>
    <scope>NUCLEOTIDE SEQUENCE [LARGE SCALE GENOMIC DNA]</scope>
    <source>
        <strain evidence="2 3">MJW-29</strain>
    </source>
</reference>
<keyword evidence="1" id="KW-0812">Transmembrane</keyword>
<evidence type="ECO:0000313" key="2">
    <source>
        <dbReference type="EMBL" id="MEW9921769.1"/>
    </source>
</evidence>
<accession>A0ABV3RS37</accession>
<sequence length="134" mass="14942">MRRLIYLIATLPAVAMAQGWGNVGKPQEEVFSWAKWWTEPMFGGTWMAWTRASLGFFLFIFGAIALMAILEWRQPGGNERDGVLGLTTTRGDRLFIGLLGSAYIMLAWLGLIGAPIWAPAVIASAWIAFCFWKV</sequence>
<feature type="transmembrane region" description="Helical" evidence="1">
    <location>
        <begin position="91"/>
        <end position="110"/>
    </location>
</feature>
<gene>
    <name evidence="2" type="ORF">AB2B41_19345</name>
</gene>